<organism evidence="2 3">
    <name type="scientific">Myxococcus landrumensis</name>
    <dbReference type="NCBI Taxonomy" id="2813577"/>
    <lineage>
        <taxon>Bacteria</taxon>
        <taxon>Pseudomonadati</taxon>
        <taxon>Myxococcota</taxon>
        <taxon>Myxococcia</taxon>
        <taxon>Myxococcales</taxon>
        <taxon>Cystobacterineae</taxon>
        <taxon>Myxococcaceae</taxon>
        <taxon>Myxococcus</taxon>
    </lineage>
</organism>
<feature type="signal peptide" evidence="1">
    <location>
        <begin position="1"/>
        <end position="20"/>
    </location>
</feature>
<keyword evidence="1" id="KW-0732">Signal</keyword>
<accession>A0ABX7N2V2</accession>
<dbReference type="EMBL" id="CP071091">
    <property type="protein sequence ID" value="QSQ11995.1"/>
    <property type="molecule type" value="Genomic_DNA"/>
</dbReference>
<dbReference type="RefSeq" id="WP_206713730.1">
    <property type="nucleotide sequence ID" value="NZ_CP071091.1"/>
</dbReference>
<reference evidence="2 3" key="1">
    <citation type="submission" date="2021-02" db="EMBL/GenBank/DDBJ databases">
        <title>De Novo genome assembly of isolated myxobacteria.</title>
        <authorList>
            <person name="Stevens D.C."/>
        </authorList>
    </citation>
    <scope>NUCLEOTIDE SEQUENCE [LARGE SCALE GENOMIC DNA]</scope>
    <source>
        <strain evidence="2 3">SCHIC003</strain>
    </source>
</reference>
<evidence type="ECO:0008006" key="4">
    <source>
        <dbReference type="Google" id="ProtNLM"/>
    </source>
</evidence>
<evidence type="ECO:0000313" key="2">
    <source>
        <dbReference type="EMBL" id="QSQ11995.1"/>
    </source>
</evidence>
<proteinExistence type="predicted"/>
<evidence type="ECO:0000313" key="3">
    <source>
        <dbReference type="Proteomes" id="UP000663090"/>
    </source>
</evidence>
<sequence length="181" mass="18625">MRKAIAVASVLSVAGWWACAARTPVSPEAQALQSHKVQAGDDDCGCAADPCPDDGGTNCLDIAVNPSDAGKKRFSPGCNSHGWSMCSGQQLFISSEMSETLCIDLSSVGGTEDGGSGVRSSLSSGSTWTVPSLTPGEYNLSVCNQHNGGCSEGCQNALSPDQTIRGNLDIVVKDPDPSSTR</sequence>
<gene>
    <name evidence="2" type="ORF">JY572_26875</name>
</gene>
<protein>
    <recommendedName>
        <fullName evidence="4">Lipoprotein</fullName>
    </recommendedName>
</protein>
<name>A0ABX7N2V2_9BACT</name>
<keyword evidence="3" id="KW-1185">Reference proteome</keyword>
<evidence type="ECO:0000256" key="1">
    <source>
        <dbReference type="SAM" id="SignalP"/>
    </source>
</evidence>
<feature type="chain" id="PRO_5045580558" description="Lipoprotein" evidence="1">
    <location>
        <begin position="21"/>
        <end position="181"/>
    </location>
</feature>
<dbReference type="Proteomes" id="UP000663090">
    <property type="component" value="Chromosome"/>
</dbReference>